<dbReference type="GO" id="GO:0003677">
    <property type="term" value="F:DNA binding"/>
    <property type="evidence" value="ECO:0007669"/>
    <property type="project" value="UniProtKB-KW"/>
</dbReference>
<dbReference type="SUPFAM" id="SSF47729">
    <property type="entry name" value="IHF-like DNA-binding proteins"/>
    <property type="match status" value="1"/>
</dbReference>
<reference evidence="4" key="1">
    <citation type="submission" date="2015-11" db="EMBL/GenBank/DDBJ databases">
        <authorList>
            <person name="Holder M.E."/>
            <person name="Ajami N.J."/>
            <person name="Petrosino J.F."/>
        </authorList>
    </citation>
    <scope>NUCLEOTIDE SEQUENCE [LARGE SCALE GENOMIC DNA]</scope>
    <source>
        <strain evidence="4">F0113</strain>
    </source>
</reference>
<dbReference type="KEGG" id="peo:AS203_02670"/>
<evidence type="ECO:0000313" key="3">
    <source>
        <dbReference type="EMBL" id="ALO48126.1"/>
    </source>
</evidence>
<gene>
    <name evidence="3" type="ORF">AS203_02670</name>
</gene>
<dbReference type="Pfam" id="PF18291">
    <property type="entry name" value="HU-HIG"/>
    <property type="match status" value="1"/>
</dbReference>
<dbReference type="EMBL" id="CP013195">
    <property type="protein sequence ID" value="ALO48126.1"/>
    <property type="molecule type" value="Genomic_DNA"/>
</dbReference>
<dbReference type="InterPro" id="IPR010992">
    <property type="entry name" value="IHF-like_DNA-bd_dom_sf"/>
</dbReference>
<accession>A0A0S2KJ45</accession>
<dbReference type="InterPro" id="IPR041607">
    <property type="entry name" value="HU-HIG"/>
</dbReference>
<feature type="domain" description="HU" evidence="2">
    <location>
        <begin position="1"/>
        <end position="111"/>
    </location>
</feature>
<evidence type="ECO:0000256" key="1">
    <source>
        <dbReference type="ARBA" id="ARBA00023125"/>
    </source>
</evidence>
<proteinExistence type="predicted"/>
<evidence type="ECO:0000259" key="2">
    <source>
        <dbReference type="Pfam" id="PF18291"/>
    </source>
</evidence>
<keyword evidence="4" id="KW-1185">Reference proteome</keyword>
<name>A0A0S2KJ45_9BACT</name>
<dbReference type="Proteomes" id="UP000056252">
    <property type="component" value="Chromosome"/>
</dbReference>
<dbReference type="eggNOG" id="COG0776">
    <property type="taxonomic scope" value="Bacteria"/>
</dbReference>
<dbReference type="RefSeq" id="WP_025066227.1">
    <property type="nucleotide sequence ID" value="NZ_CAUPOR010000048.1"/>
</dbReference>
<organism evidence="3 4">
    <name type="scientific">Hoylesella enoeca</name>
    <dbReference type="NCBI Taxonomy" id="76123"/>
    <lineage>
        <taxon>Bacteria</taxon>
        <taxon>Pseudomonadati</taxon>
        <taxon>Bacteroidota</taxon>
        <taxon>Bacteroidia</taxon>
        <taxon>Bacteroidales</taxon>
        <taxon>Prevotellaceae</taxon>
        <taxon>Hoylesella</taxon>
    </lineage>
</organism>
<dbReference type="AlphaFoldDB" id="A0A0S2KJ45"/>
<dbReference type="STRING" id="76123.AS203_02670"/>
<dbReference type="OrthoDB" id="1070708at2"/>
<evidence type="ECO:0000313" key="4">
    <source>
        <dbReference type="Proteomes" id="UP000056252"/>
    </source>
</evidence>
<dbReference type="Gene3D" id="4.10.520.10">
    <property type="entry name" value="IHF-like DNA-binding proteins"/>
    <property type="match status" value="1"/>
</dbReference>
<protein>
    <recommendedName>
        <fullName evidence="2">HU domain-containing protein</fullName>
    </recommendedName>
</protein>
<sequence>MAIFIQLYQSERNGTTKGKWYGRTKIVGTKTLKDIAERIQRNASMKRSDVWAVLTEVPEVLSEMLCDGYRVKIDGFGAFKISVSTSPAKTAKDFDMDKNIKSSRILFQPETEKDGSHGTRSRVLARKLDFKNVETMTKTKKKK</sequence>
<keyword evidence="1" id="KW-0238">DNA-binding</keyword>